<dbReference type="NCBIfam" id="TIGR00060">
    <property type="entry name" value="L18_bact"/>
    <property type="match status" value="1"/>
</dbReference>
<protein>
    <recommendedName>
        <fullName evidence="6 7">Large ribosomal subunit protein uL18</fullName>
    </recommendedName>
</protein>
<evidence type="ECO:0000256" key="4">
    <source>
        <dbReference type="ARBA" id="ARBA00022980"/>
    </source>
</evidence>
<keyword evidence="4 7" id="KW-0689">Ribosomal protein</keyword>
<dbReference type="Pfam" id="PF00861">
    <property type="entry name" value="Ribosomal_L18p"/>
    <property type="match status" value="1"/>
</dbReference>
<evidence type="ECO:0000256" key="6">
    <source>
        <dbReference type="ARBA" id="ARBA00035197"/>
    </source>
</evidence>
<dbReference type="PANTHER" id="PTHR12899:SF3">
    <property type="entry name" value="LARGE RIBOSOMAL SUBUNIT PROTEIN UL18M"/>
    <property type="match status" value="1"/>
</dbReference>
<evidence type="ECO:0000256" key="2">
    <source>
        <dbReference type="ARBA" id="ARBA00022730"/>
    </source>
</evidence>
<comment type="caution">
    <text evidence="8">The sequence shown here is derived from an EMBL/GenBank/DDBJ whole genome shotgun (WGS) entry which is preliminary data.</text>
</comment>
<comment type="subunit">
    <text evidence="7">Part of the 50S ribosomal subunit; part of the 5S rRNA/L5/L18/L25 subcomplex. Contacts the 5S and 23S rRNAs.</text>
</comment>
<proteinExistence type="inferred from homology"/>
<name>A0A554JD76_9BACT</name>
<organism evidence="8 9">
    <name type="scientific">Candidatus Berkelbacteria bacterium Gr01-1014_85</name>
    <dbReference type="NCBI Taxonomy" id="2017150"/>
    <lineage>
        <taxon>Bacteria</taxon>
        <taxon>Candidatus Berkelbacteria</taxon>
    </lineage>
</organism>
<dbReference type="GO" id="GO:0003735">
    <property type="term" value="F:structural constituent of ribosome"/>
    <property type="evidence" value="ECO:0007669"/>
    <property type="project" value="InterPro"/>
</dbReference>
<evidence type="ECO:0000256" key="3">
    <source>
        <dbReference type="ARBA" id="ARBA00022884"/>
    </source>
</evidence>
<dbReference type="GO" id="GO:0006412">
    <property type="term" value="P:translation"/>
    <property type="evidence" value="ECO:0007669"/>
    <property type="project" value="UniProtKB-UniRule"/>
</dbReference>
<evidence type="ECO:0000256" key="5">
    <source>
        <dbReference type="ARBA" id="ARBA00023274"/>
    </source>
</evidence>
<dbReference type="EMBL" id="VMFD01000011">
    <property type="protein sequence ID" value="TSC66254.1"/>
    <property type="molecule type" value="Genomic_DNA"/>
</dbReference>
<comment type="similarity">
    <text evidence="1 7">Belongs to the universal ribosomal protein uL18 family.</text>
</comment>
<comment type="function">
    <text evidence="7">This is one of the proteins that bind and probably mediate the attachment of the 5S RNA into the large ribosomal subunit, where it forms part of the central protuberance.</text>
</comment>
<dbReference type="PANTHER" id="PTHR12899">
    <property type="entry name" value="39S RIBOSOMAL PROTEIN L18, MITOCHONDRIAL"/>
    <property type="match status" value="1"/>
</dbReference>
<dbReference type="Proteomes" id="UP000316253">
    <property type="component" value="Unassembled WGS sequence"/>
</dbReference>
<dbReference type="CDD" id="cd00432">
    <property type="entry name" value="Ribosomal_L18_L5e"/>
    <property type="match status" value="1"/>
</dbReference>
<keyword evidence="5 7" id="KW-0687">Ribonucleoprotein</keyword>
<evidence type="ECO:0000313" key="9">
    <source>
        <dbReference type="Proteomes" id="UP000316253"/>
    </source>
</evidence>
<dbReference type="InterPro" id="IPR005484">
    <property type="entry name" value="Ribosomal_uL18_bac/plant/anim"/>
</dbReference>
<keyword evidence="2 7" id="KW-0699">rRNA-binding</keyword>
<reference evidence="8 9" key="1">
    <citation type="submission" date="2017-08" db="EMBL/GenBank/DDBJ databases">
        <title>Mechanisms for carbon and nitrogen cycling indicate functional differentiation within the Candidate Phyla Radiation.</title>
        <authorList>
            <person name="Danczak R.E."/>
            <person name="Johnston M.D."/>
            <person name="Kenah C."/>
            <person name="Slattery M."/>
            <person name="Wrighton K.C."/>
            <person name="Wilkins M.J."/>
        </authorList>
    </citation>
    <scope>NUCLEOTIDE SEQUENCE [LARGE SCALE GENOMIC DNA]</scope>
    <source>
        <strain evidence="8">Gr01-1014_85</strain>
    </source>
</reference>
<evidence type="ECO:0000256" key="7">
    <source>
        <dbReference type="HAMAP-Rule" id="MF_01337"/>
    </source>
</evidence>
<dbReference type="GO" id="GO:0022625">
    <property type="term" value="C:cytosolic large ribosomal subunit"/>
    <property type="evidence" value="ECO:0007669"/>
    <property type="project" value="TreeGrafter"/>
</dbReference>
<keyword evidence="3 7" id="KW-0694">RNA-binding</keyword>
<evidence type="ECO:0000256" key="1">
    <source>
        <dbReference type="ARBA" id="ARBA00007116"/>
    </source>
</evidence>
<dbReference type="HAMAP" id="MF_01337_B">
    <property type="entry name" value="Ribosomal_uL18_B"/>
    <property type="match status" value="1"/>
</dbReference>
<dbReference type="InterPro" id="IPR004389">
    <property type="entry name" value="Ribosomal_uL18_bac-type"/>
</dbReference>
<evidence type="ECO:0000313" key="8">
    <source>
        <dbReference type="EMBL" id="TSC66254.1"/>
    </source>
</evidence>
<accession>A0A554JD76</accession>
<sequence length="115" mass="12658">MYQVPNRTTKRLARVRRIRAKLQGTAMRPRLSVHRSLTTLSAQLINDELGQTILAADSRGLTGKPVEKATLLGKKLADLAKTAGVAQIVFDRRGYKYHGQISSLATALRANGLEF</sequence>
<dbReference type="SUPFAM" id="SSF53137">
    <property type="entry name" value="Translational machinery components"/>
    <property type="match status" value="1"/>
</dbReference>
<dbReference type="GO" id="GO:0008097">
    <property type="term" value="F:5S rRNA binding"/>
    <property type="evidence" value="ECO:0007669"/>
    <property type="project" value="TreeGrafter"/>
</dbReference>
<dbReference type="InterPro" id="IPR057268">
    <property type="entry name" value="Ribosomal_L18"/>
</dbReference>
<gene>
    <name evidence="7" type="primary">rplR</name>
    <name evidence="8" type="ORF">CEO22_176</name>
</gene>
<dbReference type="Gene3D" id="3.30.420.100">
    <property type="match status" value="1"/>
</dbReference>
<dbReference type="AlphaFoldDB" id="A0A554JD76"/>